<dbReference type="SUPFAM" id="SSF53807">
    <property type="entry name" value="Helical backbone' metal receptor"/>
    <property type="match status" value="1"/>
</dbReference>
<evidence type="ECO:0000313" key="2">
    <source>
        <dbReference type="EMBL" id="SVA52912.1"/>
    </source>
</evidence>
<evidence type="ECO:0000259" key="1">
    <source>
        <dbReference type="PROSITE" id="PS50983"/>
    </source>
</evidence>
<sequence>MKVVSLLPSATEIISRLGLEKNLVGVSHECDFPESVVLLPKLTSSSINTELSSSNIHKSVMEVMKRAVSVYDLDLELLTSLKPDFIITQDLCDVCAVSFEQVEQACQEVLDKNARIISLKPKMLGDIWDNVQNVADQFSVNEKGREFHEEKESRIKALQTRRRDETAPKVLTIEWIDPIYIGGMWLPEMIAIVGGQVCIAESGQPAPVVNREDLEKIEPDVVVIKPCGYKLEQTLKELELLKKQLPDWKKSPRIYLVDGNSYFNRPGPRILDSLEILAYCTYPDLYLDFGECYKKGLIELSSDLQLK</sequence>
<dbReference type="Gene3D" id="3.40.50.1980">
    <property type="entry name" value="Nitrogenase molybdenum iron protein domain"/>
    <property type="match status" value="2"/>
</dbReference>
<protein>
    <recommendedName>
        <fullName evidence="1">Fe/B12 periplasmic-binding domain-containing protein</fullName>
    </recommendedName>
</protein>
<feature type="domain" description="Fe/B12 periplasmic-binding" evidence="1">
    <location>
        <begin position="2"/>
        <end position="285"/>
    </location>
</feature>
<dbReference type="PANTHER" id="PTHR42860">
    <property type="entry name" value="VITAMIN B12-BINDING PROTEIN"/>
    <property type="match status" value="1"/>
</dbReference>
<dbReference type="PANTHER" id="PTHR42860:SF1">
    <property type="entry name" value="VITAMIN B12-BINDING PROTEIN"/>
    <property type="match status" value="1"/>
</dbReference>
<proteinExistence type="predicted"/>
<dbReference type="InterPro" id="IPR051030">
    <property type="entry name" value="Vitamin_B12-ABC_binding"/>
</dbReference>
<dbReference type="AlphaFoldDB" id="A0A381WKE7"/>
<dbReference type="EMBL" id="UINC01012068">
    <property type="protein sequence ID" value="SVA52912.1"/>
    <property type="molecule type" value="Genomic_DNA"/>
</dbReference>
<accession>A0A381WKE7</accession>
<dbReference type="CDD" id="cd01144">
    <property type="entry name" value="BtuF"/>
    <property type="match status" value="1"/>
</dbReference>
<dbReference type="Pfam" id="PF01497">
    <property type="entry name" value="Peripla_BP_2"/>
    <property type="match status" value="1"/>
</dbReference>
<dbReference type="PROSITE" id="PS50983">
    <property type="entry name" value="FE_B12_PBP"/>
    <property type="match status" value="1"/>
</dbReference>
<name>A0A381WKE7_9ZZZZ</name>
<organism evidence="2">
    <name type="scientific">marine metagenome</name>
    <dbReference type="NCBI Taxonomy" id="408172"/>
    <lineage>
        <taxon>unclassified sequences</taxon>
        <taxon>metagenomes</taxon>
        <taxon>ecological metagenomes</taxon>
    </lineage>
</organism>
<reference evidence="2" key="1">
    <citation type="submission" date="2018-05" db="EMBL/GenBank/DDBJ databases">
        <authorList>
            <person name="Lanie J.A."/>
            <person name="Ng W.-L."/>
            <person name="Kazmierczak K.M."/>
            <person name="Andrzejewski T.M."/>
            <person name="Davidsen T.M."/>
            <person name="Wayne K.J."/>
            <person name="Tettelin H."/>
            <person name="Glass J.I."/>
            <person name="Rusch D."/>
            <person name="Podicherti R."/>
            <person name="Tsui H.-C.T."/>
            <person name="Winkler M.E."/>
        </authorList>
    </citation>
    <scope>NUCLEOTIDE SEQUENCE</scope>
</reference>
<gene>
    <name evidence="2" type="ORF">METZ01_LOCUS105766</name>
</gene>
<dbReference type="InterPro" id="IPR002491">
    <property type="entry name" value="ABC_transptr_periplasmic_BD"/>
</dbReference>